<dbReference type="InterPro" id="IPR050316">
    <property type="entry name" value="Tyrosinase/Hemocyanin"/>
</dbReference>
<name>A0A8K0SDU2_9HYPO</name>
<dbReference type="AlphaFoldDB" id="A0A8K0SDU2"/>
<evidence type="ECO:0000256" key="2">
    <source>
        <dbReference type="ARBA" id="ARBA00023008"/>
    </source>
</evidence>
<organism evidence="5 6">
    <name type="scientific">Stachybotrys elegans</name>
    <dbReference type="NCBI Taxonomy" id="80388"/>
    <lineage>
        <taxon>Eukaryota</taxon>
        <taxon>Fungi</taxon>
        <taxon>Dikarya</taxon>
        <taxon>Ascomycota</taxon>
        <taxon>Pezizomycotina</taxon>
        <taxon>Sordariomycetes</taxon>
        <taxon>Hypocreomycetidae</taxon>
        <taxon>Hypocreales</taxon>
        <taxon>Stachybotryaceae</taxon>
        <taxon>Stachybotrys</taxon>
    </lineage>
</organism>
<dbReference type="Gene3D" id="1.10.1280.10">
    <property type="entry name" value="Di-copper center containing domain from catechol oxidase"/>
    <property type="match status" value="1"/>
</dbReference>
<dbReference type="PROSITE" id="PS00498">
    <property type="entry name" value="TYROSINASE_2"/>
    <property type="match status" value="1"/>
</dbReference>
<gene>
    <name evidence="5" type="ORF">B0I35DRAFT_454600</name>
</gene>
<dbReference type="PANTHER" id="PTHR11474:SF126">
    <property type="entry name" value="TYROSINASE-LIKE PROTEIN TYR-1-RELATED"/>
    <property type="match status" value="1"/>
</dbReference>
<dbReference type="GO" id="GO:0046872">
    <property type="term" value="F:metal ion binding"/>
    <property type="evidence" value="ECO:0007669"/>
    <property type="project" value="UniProtKB-KW"/>
</dbReference>
<keyword evidence="2" id="KW-0186">Copper</keyword>
<feature type="domain" description="Tyrosinase copper-binding" evidence="4">
    <location>
        <begin position="244"/>
        <end position="255"/>
    </location>
</feature>
<dbReference type="InterPro" id="IPR008922">
    <property type="entry name" value="Di-copper_centre_dom_sf"/>
</dbReference>
<evidence type="ECO:0000259" key="3">
    <source>
        <dbReference type="PROSITE" id="PS00497"/>
    </source>
</evidence>
<keyword evidence="1" id="KW-0479">Metal-binding</keyword>
<dbReference type="InterPro" id="IPR002227">
    <property type="entry name" value="Tyrosinase_Cu-bd"/>
</dbReference>
<dbReference type="OrthoDB" id="6132182at2759"/>
<sequence>MKYSSAFYYAVATISVATALPSVSRARQAGCSSPEIRKSWNDANDAERGAYLDAAVCLTTKPSRLGHTGTTIHDDFAWVHNKLFRDIHGVAAFLPWHRLFVQAYEAALRTECGYPGSAMYWDWVRDSAAPSLASVWDPVTGFGGNGSSTDGSFCVRDGPFANLQLAYWNNDTTPHCLKRQWLDVQGPTPEMLGIAYSQAIVTDVFTNTDFLSFHGSLESRPHAAVHAGISGYNGDMGPATSPNDPIFFLHHTQVDRLWWLWQQESETRVYDYAGNVDPDYLGDLDATLDDTLELLGLGPDRTVREMMDAGSSDLCYGY</sequence>
<dbReference type="GO" id="GO:0016491">
    <property type="term" value="F:oxidoreductase activity"/>
    <property type="evidence" value="ECO:0007669"/>
    <property type="project" value="InterPro"/>
</dbReference>
<reference evidence="5" key="1">
    <citation type="journal article" date="2021" name="Nat. Commun.">
        <title>Genetic determinants of endophytism in the Arabidopsis root mycobiome.</title>
        <authorList>
            <person name="Mesny F."/>
            <person name="Miyauchi S."/>
            <person name="Thiergart T."/>
            <person name="Pickel B."/>
            <person name="Atanasova L."/>
            <person name="Karlsson M."/>
            <person name="Huettel B."/>
            <person name="Barry K.W."/>
            <person name="Haridas S."/>
            <person name="Chen C."/>
            <person name="Bauer D."/>
            <person name="Andreopoulos W."/>
            <person name="Pangilinan J."/>
            <person name="LaButti K."/>
            <person name="Riley R."/>
            <person name="Lipzen A."/>
            <person name="Clum A."/>
            <person name="Drula E."/>
            <person name="Henrissat B."/>
            <person name="Kohler A."/>
            <person name="Grigoriev I.V."/>
            <person name="Martin F.M."/>
            <person name="Hacquard S."/>
        </authorList>
    </citation>
    <scope>NUCLEOTIDE SEQUENCE</scope>
    <source>
        <strain evidence="5">MPI-CAGE-CH-0235</strain>
    </source>
</reference>
<evidence type="ECO:0000313" key="6">
    <source>
        <dbReference type="Proteomes" id="UP000813444"/>
    </source>
</evidence>
<accession>A0A8K0SDU2</accession>
<dbReference type="PANTHER" id="PTHR11474">
    <property type="entry name" value="TYROSINASE FAMILY MEMBER"/>
    <property type="match status" value="1"/>
</dbReference>
<dbReference type="EMBL" id="JAGPNK010000021">
    <property type="protein sequence ID" value="KAH7304751.1"/>
    <property type="molecule type" value="Genomic_DNA"/>
</dbReference>
<proteinExistence type="predicted"/>
<evidence type="ECO:0000256" key="1">
    <source>
        <dbReference type="ARBA" id="ARBA00022723"/>
    </source>
</evidence>
<dbReference type="Pfam" id="PF00264">
    <property type="entry name" value="Tyrosinase"/>
    <property type="match status" value="1"/>
</dbReference>
<keyword evidence="6" id="KW-1185">Reference proteome</keyword>
<evidence type="ECO:0000259" key="4">
    <source>
        <dbReference type="PROSITE" id="PS00498"/>
    </source>
</evidence>
<feature type="domain" description="Tyrosinase copper-binding" evidence="3">
    <location>
        <begin position="88"/>
        <end position="105"/>
    </location>
</feature>
<dbReference type="PROSITE" id="PS00497">
    <property type="entry name" value="TYROSINASE_1"/>
    <property type="match status" value="1"/>
</dbReference>
<protein>
    <recommendedName>
        <fullName evidence="3 4">Tyrosinase copper-binding domain-containing protein</fullName>
    </recommendedName>
</protein>
<evidence type="ECO:0000313" key="5">
    <source>
        <dbReference type="EMBL" id="KAH7304751.1"/>
    </source>
</evidence>
<dbReference type="Proteomes" id="UP000813444">
    <property type="component" value="Unassembled WGS sequence"/>
</dbReference>
<dbReference type="SUPFAM" id="SSF48056">
    <property type="entry name" value="Di-copper centre-containing domain"/>
    <property type="match status" value="1"/>
</dbReference>
<comment type="caution">
    <text evidence="5">The sequence shown here is derived from an EMBL/GenBank/DDBJ whole genome shotgun (WGS) entry which is preliminary data.</text>
</comment>
<dbReference type="PRINTS" id="PR00092">
    <property type="entry name" value="TYROSINASE"/>
</dbReference>